<dbReference type="Pfam" id="PF10109">
    <property type="entry name" value="Phage_TAC_7"/>
    <property type="match status" value="1"/>
</dbReference>
<comment type="caution">
    <text evidence="1">The sequence shown here is derived from an EMBL/GenBank/DDBJ whole genome shotgun (WGS) entry which is preliminary data.</text>
</comment>
<reference evidence="2" key="1">
    <citation type="submission" date="2014-05" db="EMBL/GenBank/DDBJ databases">
        <title>ATOL: Assembling a taxonomically balanced genome-scale reconstruction of the evolutionary history of the Enterobacteriaceae.</title>
        <authorList>
            <person name="Plunkett G. III"/>
            <person name="Neeno-Eckwall E.C."/>
            <person name="Glasner J.D."/>
            <person name="Perna N.T."/>
        </authorList>
    </citation>
    <scope>NUCLEOTIDE SEQUENCE [LARGE SCALE GENOMIC DNA]</scope>
    <source>
        <strain evidence="2">ATCC 49490</strain>
    </source>
</reference>
<dbReference type="InterPro" id="IPR019289">
    <property type="entry name" value="Phage_tail_E/E"/>
</dbReference>
<name>A0A085ARU0_9ENTR</name>
<dbReference type="OrthoDB" id="7870527at2"/>
<dbReference type="Proteomes" id="UP000028630">
    <property type="component" value="Unassembled WGS sequence"/>
</dbReference>
<proteinExistence type="predicted"/>
<dbReference type="RefSeq" id="WP_038153486.1">
    <property type="nucleotide sequence ID" value="NZ_JMTB01000013.1"/>
</dbReference>
<gene>
    <name evidence="1" type="ORF">GTGU_00184</name>
</gene>
<dbReference type="AlphaFoldDB" id="A0A085ARU0"/>
<dbReference type="EMBL" id="JMTB01000013">
    <property type="protein sequence ID" value="KFC12935.1"/>
    <property type="molecule type" value="Genomic_DNA"/>
</dbReference>
<organism evidence="1 2">
    <name type="scientific">Trabulsiella guamensis ATCC 49490</name>
    <dbReference type="NCBI Taxonomy" id="1005994"/>
    <lineage>
        <taxon>Bacteria</taxon>
        <taxon>Pseudomonadati</taxon>
        <taxon>Pseudomonadota</taxon>
        <taxon>Gammaproteobacteria</taxon>
        <taxon>Enterobacterales</taxon>
        <taxon>Enterobacteriaceae</taxon>
        <taxon>Trabulsiella</taxon>
    </lineage>
</organism>
<evidence type="ECO:0000313" key="1">
    <source>
        <dbReference type="EMBL" id="KFC12935.1"/>
    </source>
</evidence>
<accession>A0A085ARU0</accession>
<keyword evidence="2" id="KW-1185">Reference proteome</keyword>
<evidence type="ECO:0008006" key="3">
    <source>
        <dbReference type="Google" id="ProtNLM"/>
    </source>
</evidence>
<sequence length="99" mass="11390">MDKTDNFPSEAVTVRLSVPYTALSGTRIEEVVMRAPTVRDRLMRNRNPNPDYQADIELIASLCGLTLDDLMNMEACDYLRLEKQFNAFLLPPERRKTKV</sequence>
<evidence type="ECO:0000313" key="2">
    <source>
        <dbReference type="Proteomes" id="UP000028630"/>
    </source>
</evidence>
<protein>
    <recommendedName>
        <fullName evidence="3">Phage tail assembly protein</fullName>
    </recommendedName>
</protein>